<dbReference type="NCBIfam" id="TIGR03364">
    <property type="entry name" value="HpnW_proposed"/>
    <property type="match status" value="1"/>
</dbReference>
<keyword evidence="5" id="KW-1133">Transmembrane helix</keyword>
<dbReference type="EMBL" id="FSRA01000001">
    <property type="protein sequence ID" value="SIO16573.1"/>
    <property type="molecule type" value="Genomic_DNA"/>
</dbReference>
<evidence type="ECO:0000313" key="7">
    <source>
        <dbReference type="EMBL" id="SIO16573.1"/>
    </source>
</evidence>
<dbReference type="SUPFAM" id="SSF51905">
    <property type="entry name" value="FAD/NAD(P)-binding domain"/>
    <property type="match status" value="1"/>
</dbReference>
<evidence type="ECO:0000256" key="5">
    <source>
        <dbReference type="SAM" id="Phobius"/>
    </source>
</evidence>
<dbReference type="AlphaFoldDB" id="A0A1N6H9Y2"/>
<evidence type="ECO:0000256" key="2">
    <source>
        <dbReference type="ARBA" id="ARBA00009410"/>
    </source>
</evidence>
<protein>
    <submittedName>
        <fullName evidence="7">FAD dependent oxidoreductase TIGR03364</fullName>
    </submittedName>
</protein>
<dbReference type="InterPro" id="IPR036188">
    <property type="entry name" value="FAD/NAD-bd_sf"/>
</dbReference>
<dbReference type="GO" id="GO:0005737">
    <property type="term" value="C:cytoplasm"/>
    <property type="evidence" value="ECO:0007669"/>
    <property type="project" value="TreeGrafter"/>
</dbReference>
<dbReference type="RefSeq" id="WP_074240233.1">
    <property type="nucleotide sequence ID" value="NZ_FSRA01000001.1"/>
</dbReference>
<reference evidence="7 8" key="1">
    <citation type="submission" date="2016-11" db="EMBL/GenBank/DDBJ databases">
        <authorList>
            <person name="Jaros S."/>
            <person name="Januszkiewicz K."/>
            <person name="Wedrychowicz H."/>
        </authorList>
    </citation>
    <scope>NUCLEOTIDE SEQUENCE [LARGE SCALE GENOMIC DNA]</scope>
    <source>
        <strain evidence="7 8">DSM 24787</strain>
    </source>
</reference>
<evidence type="ECO:0000256" key="4">
    <source>
        <dbReference type="ARBA" id="ARBA00023002"/>
    </source>
</evidence>
<comment type="similarity">
    <text evidence="2">Belongs to the DadA oxidoreductase family.</text>
</comment>
<evidence type="ECO:0000313" key="8">
    <source>
        <dbReference type="Proteomes" id="UP000185003"/>
    </source>
</evidence>
<dbReference type="OrthoDB" id="9799943at2"/>
<name>A0A1N6H9Y2_9BACT</name>
<keyword evidence="8" id="KW-1185">Reference proteome</keyword>
<dbReference type="Pfam" id="PF01266">
    <property type="entry name" value="DAO"/>
    <property type="match status" value="1"/>
</dbReference>
<evidence type="ECO:0000256" key="3">
    <source>
        <dbReference type="ARBA" id="ARBA00022630"/>
    </source>
</evidence>
<keyword evidence="5" id="KW-0812">Transmembrane</keyword>
<organism evidence="7 8">
    <name type="scientific">Chitinophaga niabensis</name>
    <dbReference type="NCBI Taxonomy" id="536979"/>
    <lineage>
        <taxon>Bacteria</taxon>
        <taxon>Pseudomonadati</taxon>
        <taxon>Bacteroidota</taxon>
        <taxon>Chitinophagia</taxon>
        <taxon>Chitinophagales</taxon>
        <taxon>Chitinophagaceae</taxon>
        <taxon>Chitinophaga</taxon>
    </lineage>
</organism>
<feature type="domain" description="FAD dependent oxidoreductase" evidence="6">
    <location>
        <begin position="8"/>
        <end position="373"/>
    </location>
</feature>
<sequence>MIQQKQADVAVIGAGIVGLSMAYHLVQQGKSVVVFERNSRAQGASIRNFGLVWTIGQPPGRIYERALYGRSVWKDIAAKTGLACQETGSLHLAYHDDEAAVIEEFAQTEGIHCSMLTPAQTAEKSKAYKQQGLKAALWSPMEMMVAPRQASAVIASWLEEQHAVSFRFNTAVNGISMPHIETAAEKWTVGQVYVCAGADFETLYPQVFAEAPLTKCKLQMLRTVPQPGSWQLGPALSTGLSMVYYASFAHCKSLSALKQRINTSFPEYQKYGVHLLVSQNGAGELSLGDSHEYGHTVDPFDKEHINQLILQYLPNFLNVPTLEIQERWHGVYPKLTNGEHDLVLHPEKGVTIVNGLGGAGMTLSFGLAKELTAQL</sequence>
<proteinExistence type="inferred from homology"/>
<keyword evidence="4" id="KW-0560">Oxidoreductase</keyword>
<dbReference type="InterPro" id="IPR017741">
    <property type="entry name" value="FAD-dependent_OxRdtase_HpnW"/>
</dbReference>
<dbReference type="InterPro" id="IPR006076">
    <property type="entry name" value="FAD-dep_OxRdtase"/>
</dbReference>
<evidence type="ECO:0000259" key="6">
    <source>
        <dbReference type="Pfam" id="PF01266"/>
    </source>
</evidence>
<dbReference type="PANTHER" id="PTHR13847:SF286">
    <property type="entry name" value="D-AMINO ACID DEHYDROGENASE"/>
    <property type="match status" value="1"/>
</dbReference>
<feature type="transmembrane region" description="Helical" evidence="5">
    <location>
        <begin position="7"/>
        <end position="26"/>
    </location>
</feature>
<dbReference type="PANTHER" id="PTHR13847">
    <property type="entry name" value="SARCOSINE DEHYDROGENASE-RELATED"/>
    <property type="match status" value="1"/>
</dbReference>
<evidence type="ECO:0000256" key="1">
    <source>
        <dbReference type="ARBA" id="ARBA00001974"/>
    </source>
</evidence>
<dbReference type="Proteomes" id="UP000185003">
    <property type="component" value="Unassembled WGS sequence"/>
</dbReference>
<keyword evidence="3" id="KW-0285">Flavoprotein</keyword>
<comment type="cofactor">
    <cofactor evidence="1">
        <name>FAD</name>
        <dbReference type="ChEBI" id="CHEBI:57692"/>
    </cofactor>
</comment>
<dbReference type="Gene3D" id="3.30.9.10">
    <property type="entry name" value="D-Amino Acid Oxidase, subunit A, domain 2"/>
    <property type="match status" value="1"/>
</dbReference>
<keyword evidence="5" id="KW-0472">Membrane</keyword>
<dbReference type="Gene3D" id="3.50.50.60">
    <property type="entry name" value="FAD/NAD(P)-binding domain"/>
    <property type="match status" value="1"/>
</dbReference>
<accession>A0A1N6H9Y2</accession>
<dbReference type="GO" id="GO:0016491">
    <property type="term" value="F:oxidoreductase activity"/>
    <property type="evidence" value="ECO:0007669"/>
    <property type="project" value="UniProtKB-KW"/>
</dbReference>
<dbReference type="STRING" id="536979.SAMN04488055_3261"/>
<gene>
    <name evidence="7" type="ORF">SAMN04488055_3261</name>
</gene>